<feature type="compositionally biased region" description="Basic residues" evidence="1">
    <location>
        <begin position="400"/>
        <end position="412"/>
    </location>
</feature>
<keyword evidence="2" id="KW-0812">Transmembrane</keyword>
<gene>
    <name evidence="5" type="ORF">ACFP2T_31730</name>
</gene>
<evidence type="ECO:0000256" key="2">
    <source>
        <dbReference type="SAM" id="Phobius"/>
    </source>
</evidence>
<dbReference type="PROSITE" id="PS51233">
    <property type="entry name" value="VWFD"/>
    <property type="match status" value="1"/>
</dbReference>
<evidence type="ECO:0000313" key="5">
    <source>
        <dbReference type="EMBL" id="MFC6020727.1"/>
    </source>
</evidence>
<feature type="region of interest" description="Disordered" evidence="1">
    <location>
        <begin position="592"/>
        <end position="611"/>
    </location>
</feature>
<feature type="chain" id="PRO_5047501099" evidence="3">
    <location>
        <begin position="32"/>
        <end position="941"/>
    </location>
</feature>
<dbReference type="RefSeq" id="WP_377428265.1">
    <property type="nucleotide sequence ID" value="NZ_JBHSPR010000037.1"/>
</dbReference>
<comment type="caution">
    <text evidence="5">The sequence shown here is derived from an EMBL/GenBank/DDBJ whole genome shotgun (WGS) entry which is preliminary data.</text>
</comment>
<feature type="transmembrane region" description="Helical" evidence="2">
    <location>
        <begin position="196"/>
        <end position="216"/>
    </location>
</feature>
<dbReference type="EMBL" id="JBHSPR010000037">
    <property type="protein sequence ID" value="MFC6020727.1"/>
    <property type="molecule type" value="Genomic_DNA"/>
</dbReference>
<protein>
    <submittedName>
        <fullName evidence="5">VWD domain-containing protein</fullName>
    </submittedName>
</protein>
<keyword evidence="3" id="KW-0732">Signal</keyword>
<feature type="region of interest" description="Disordered" evidence="1">
    <location>
        <begin position="712"/>
        <end position="739"/>
    </location>
</feature>
<feature type="compositionally biased region" description="Basic residues" evidence="1">
    <location>
        <begin position="421"/>
        <end position="430"/>
    </location>
</feature>
<evidence type="ECO:0000256" key="3">
    <source>
        <dbReference type="SAM" id="SignalP"/>
    </source>
</evidence>
<evidence type="ECO:0000256" key="1">
    <source>
        <dbReference type="SAM" id="MobiDB-lite"/>
    </source>
</evidence>
<feature type="domain" description="VWFD" evidence="4">
    <location>
        <begin position="440"/>
        <end position="635"/>
    </location>
</feature>
<proteinExistence type="predicted"/>
<feature type="signal peptide" evidence="3">
    <location>
        <begin position="1"/>
        <end position="31"/>
    </location>
</feature>
<dbReference type="PANTHER" id="PTHR13802:SF52">
    <property type="entry name" value="MUCIN-4"/>
    <property type="match status" value="1"/>
</dbReference>
<name>A0ABW1KHZ3_9ACTN</name>
<feature type="transmembrane region" description="Helical" evidence="2">
    <location>
        <begin position="237"/>
        <end position="257"/>
    </location>
</feature>
<dbReference type="InterPro" id="IPR051495">
    <property type="entry name" value="Epithelial_Barrier/Signaling"/>
</dbReference>
<evidence type="ECO:0000259" key="4">
    <source>
        <dbReference type="PROSITE" id="PS51233"/>
    </source>
</evidence>
<accession>A0ABW1KHZ3</accession>
<keyword evidence="2" id="KW-1133">Transmembrane helix</keyword>
<reference evidence="6" key="1">
    <citation type="journal article" date="2019" name="Int. J. Syst. Evol. Microbiol.">
        <title>The Global Catalogue of Microorganisms (GCM) 10K type strain sequencing project: providing services to taxonomists for standard genome sequencing and annotation.</title>
        <authorList>
            <consortium name="The Broad Institute Genomics Platform"/>
            <consortium name="The Broad Institute Genome Sequencing Center for Infectious Disease"/>
            <person name="Wu L."/>
            <person name="Ma J."/>
        </authorList>
    </citation>
    <scope>NUCLEOTIDE SEQUENCE [LARGE SCALE GENOMIC DNA]</scope>
    <source>
        <strain evidence="6">ZS-35-S2</strain>
    </source>
</reference>
<dbReference type="PANTHER" id="PTHR13802">
    <property type="entry name" value="MUCIN 4-RELATED"/>
    <property type="match status" value="1"/>
</dbReference>
<keyword evidence="2" id="KW-0472">Membrane</keyword>
<dbReference type="Pfam" id="PF00094">
    <property type="entry name" value="VWD"/>
    <property type="match status" value="1"/>
</dbReference>
<keyword evidence="6" id="KW-1185">Reference proteome</keyword>
<sequence>MIVRRLLLLVLPLLTLPLCVAVGAAPAPARADLPPPGLTIGTAEASYRSGEVAALRATLTNSSDRPCQVAALSDGALTVTSLIRDDTPISPLPTRSYYTGGYDGAVRAQLRTLAPGGMVTFPITVVAGNVPVSYPMPGDGAAVTSMWPIGADGAYRMSFVYAPPALPVDDAVLCPMTGAADVSFRVGGRDAPPTQLWWVAGAVLGLLLLALLVLLGGWLRRQRRRRRHHGHGNGARVVAGAVLTLLAVSLAVLPGAAPAEARWEIVNGNEAFDKVVNDCFASYYLPGHDPAGIIGAINDPASPLVTIQPQISQQGHRTFDNSGGPNGKGSSAILFNHNVDFVHIDDGDWDACSDLYHELFHAYEYLKDTSNSQRCGNTGIQTDEVEAVFAENAYLKAHKRAPRTTYNRKKLPKSLDDCRKKPNPPKRKGPATRCKGYQDSCAATNGDPHLTTFDQHNYDFQAVGEFVAVRAATGDLEVQVRQAPVPHSRLASLNSAVALKVGPDRLGFYQTDGAVSVRLNGTTLDLSDRPSPLAGGGAVTRREADMHLGGHGYTVDWPDGSAAWLDPIGGWGLRLYLQLAPDRRGKVAGLLGNFDGDPENDLRGSDGETLPPDPDHAQLYRTFGDDWAVTAATSLFDYEPGTDPETFADPTFPDRAVTVADLPENVRTAARTTCEFVGVSGPALLDACVLDVVLTGQPAFAVAAGASQGIGAAGNPPTGTDPAGSGGTPPAAGGRTVTPGDVLRDGDTASGELAGPGQVVRFPLELGDATVVRLYEVPDNVRVSMVGPSPGGTDDLPGFTVTSPYQWMVRPGASYQLEVSYPEGVTTGGEFGFRLVTAKERRLTAKVGDQVGGRLDVPGRVDLYRLSVDADTRVALSGGGPCEDIALAIVDDEPSPHVYSPYSPCFAETLATLTAGRPYLLIVWSQAGRTGDYHFGIESLP</sequence>
<dbReference type="InterPro" id="IPR001846">
    <property type="entry name" value="VWF_type-D"/>
</dbReference>
<dbReference type="Proteomes" id="UP001596203">
    <property type="component" value="Unassembled WGS sequence"/>
</dbReference>
<feature type="region of interest" description="Disordered" evidence="1">
    <location>
        <begin position="400"/>
        <end position="435"/>
    </location>
</feature>
<evidence type="ECO:0000313" key="6">
    <source>
        <dbReference type="Proteomes" id="UP001596203"/>
    </source>
</evidence>
<dbReference type="SMART" id="SM00216">
    <property type="entry name" value="VWD"/>
    <property type="match status" value="1"/>
</dbReference>
<organism evidence="5 6">
    <name type="scientific">Plantactinospora solaniradicis</name>
    <dbReference type="NCBI Taxonomy" id="1723736"/>
    <lineage>
        <taxon>Bacteria</taxon>
        <taxon>Bacillati</taxon>
        <taxon>Actinomycetota</taxon>
        <taxon>Actinomycetes</taxon>
        <taxon>Micromonosporales</taxon>
        <taxon>Micromonosporaceae</taxon>
        <taxon>Plantactinospora</taxon>
    </lineage>
</organism>